<name>A0A232LYY4_9EURO</name>
<dbReference type="Pfam" id="PF07960">
    <property type="entry name" value="CBP4"/>
    <property type="match status" value="1"/>
</dbReference>
<evidence type="ECO:0000256" key="6">
    <source>
        <dbReference type="ARBA" id="ARBA00023128"/>
    </source>
</evidence>
<dbReference type="Proteomes" id="UP000243515">
    <property type="component" value="Unassembled WGS sequence"/>
</dbReference>
<dbReference type="AlphaFoldDB" id="A0A232LYY4"/>
<comment type="function">
    <text evidence="9 11">Essential for the assembly of ubiquinol-cytochrome c reductase. It has a direct effect on the correct occurrence of the Rieske protein, core 4, core 5 and apocytochrome b.</text>
</comment>
<protein>
    <recommendedName>
        <fullName evidence="10 11">Cytochrome b mRNA-processing protein 4</fullName>
    </recommendedName>
</protein>
<evidence type="ECO:0000256" key="9">
    <source>
        <dbReference type="ARBA" id="ARBA00025413"/>
    </source>
</evidence>
<feature type="compositionally biased region" description="Basic and acidic residues" evidence="12">
    <location>
        <begin position="97"/>
        <end position="116"/>
    </location>
</feature>
<evidence type="ECO:0000256" key="12">
    <source>
        <dbReference type="SAM" id="MobiDB-lite"/>
    </source>
</evidence>
<keyword evidence="3" id="KW-0812">Transmembrane</keyword>
<evidence type="ECO:0000256" key="11">
    <source>
        <dbReference type="RuleBase" id="RU368005"/>
    </source>
</evidence>
<keyword evidence="6 11" id="KW-0496">Mitochondrion</keyword>
<keyword evidence="7" id="KW-0472">Membrane</keyword>
<comment type="caution">
    <text evidence="13">The sequence shown here is derived from an EMBL/GenBank/DDBJ whole genome shotgun (WGS) entry which is preliminary data.</text>
</comment>
<dbReference type="GO" id="GO:0005743">
    <property type="term" value="C:mitochondrial inner membrane"/>
    <property type="evidence" value="ECO:0007669"/>
    <property type="project" value="UniProtKB-SubCell"/>
</dbReference>
<dbReference type="GO" id="GO:0034551">
    <property type="term" value="P:mitochondrial respiratory chain complex III assembly"/>
    <property type="evidence" value="ECO:0007669"/>
    <property type="project" value="TreeGrafter"/>
</dbReference>
<keyword evidence="14" id="KW-1185">Reference proteome</keyword>
<reference evidence="13 14" key="1">
    <citation type="journal article" date="2015" name="Environ. Microbiol.">
        <title>Metagenome sequence of Elaphomyces granulatus from sporocarp tissue reveals Ascomycota ectomycorrhizal fingerprints of genome expansion and a Proteobacteria-rich microbiome.</title>
        <authorList>
            <person name="Quandt C.A."/>
            <person name="Kohler A."/>
            <person name="Hesse C.N."/>
            <person name="Sharpton T.J."/>
            <person name="Martin F."/>
            <person name="Spatafora J.W."/>
        </authorList>
    </citation>
    <scope>NUCLEOTIDE SEQUENCE [LARGE SCALE GENOMIC DNA]</scope>
    <source>
        <strain evidence="13 14">OSC145934</strain>
    </source>
</reference>
<keyword evidence="4 11" id="KW-0999">Mitochondrion inner membrane</keyword>
<gene>
    <name evidence="13" type="ORF">Egran_02953</name>
</gene>
<evidence type="ECO:0000256" key="7">
    <source>
        <dbReference type="ARBA" id="ARBA00023136"/>
    </source>
</evidence>
<dbReference type="PANTHER" id="PTHR28202">
    <property type="entry name" value="ASSEMBLY FACTOR CBP4"/>
    <property type="match status" value="1"/>
</dbReference>
<proteinExistence type="inferred from homology"/>
<evidence type="ECO:0000256" key="8">
    <source>
        <dbReference type="ARBA" id="ARBA00023186"/>
    </source>
</evidence>
<evidence type="ECO:0000256" key="4">
    <source>
        <dbReference type="ARBA" id="ARBA00022792"/>
    </source>
</evidence>
<feature type="region of interest" description="Disordered" evidence="12">
    <location>
        <begin position="87"/>
        <end position="116"/>
    </location>
</feature>
<comment type="similarity">
    <text evidence="2 11">Belongs to the CBP4 family.</text>
</comment>
<comment type="subcellular location">
    <subcellularLocation>
        <location evidence="1 11">Mitochondrion inner membrane</location>
        <topology evidence="1 11">Single-pass membrane protein</topology>
    </subcellularLocation>
</comment>
<evidence type="ECO:0000256" key="5">
    <source>
        <dbReference type="ARBA" id="ARBA00022989"/>
    </source>
</evidence>
<dbReference type="InterPro" id="IPR012420">
    <property type="entry name" value="Cbp4"/>
</dbReference>
<evidence type="ECO:0000256" key="1">
    <source>
        <dbReference type="ARBA" id="ARBA00004434"/>
    </source>
</evidence>
<evidence type="ECO:0000313" key="14">
    <source>
        <dbReference type="Proteomes" id="UP000243515"/>
    </source>
</evidence>
<sequence length="116" mass="13800">MSRTLTWLKMLSAGAVLCIGGPMFVQSIRPTDEELFKRYNPDLQKKSLENRERREQEFDEYVTKLKEWSKSDKSIWLAAKEYQEKKRAEAEAQPARANEEEKAQREQMRREMQEGK</sequence>
<dbReference type="EMBL" id="NPHW01003609">
    <property type="protein sequence ID" value="OXV09284.1"/>
    <property type="molecule type" value="Genomic_DNA"/>
</dbReference>
<keyword evidence="8 11" id="KW-0143">Chaperone</keyword>
<evidence type="ECO:0000256" key="3">
    <source>
        <dbReference type="ARBA" id="ARBA00022692"/>
    </source>
</evidence>
<evidence type="ECO:0000256" key="2">
    <source>
        <dbReference type="ARBA" id="ARBA00006780"/>
    </source>
</evidence>
<accession>A0A232LYY4</accession>
<organism evidence="13 14">
    <name type="scientific">Elaphomyces granulatus</name>
    <dbReference type="NCBI Taxonomy" id="519963"/>
    <lineage>
        <taxon>Eukaryota</taxon>
        <taxon>Fungi</taxon>
        <taxon>Dikarya</taxon>
        <taxon>Ascomycota</taxon>
        <taxon>Pezizomycotina</taxon>
        <taxon>Eurotiomycetes</taxon>
        <taxon>Eurotiomycetidae</taxon>
        <taxon>Eurotiales</taxon>
        <taxon>Elaphomycetaceae</taxon>
        <taxon>Elaphomyces</taxon>
    </lineage>
</organism>
<dbReference type="PANTHER" id="PTHR28202:SF1">
    <property type="entry name" value="ASSEMBLY FACTOR CBP4"/>
    <property type="match status" value="1"/>
</dbReference>
<evidence type="ECO:0000313" key="13">
    <source>
        <dbReference type="EMBL" id="OXV09284.1"/>
    </source>
</evidence>
<keyword evidence="5" id="KW-1133">Transmembrane helix</keyword>
<dbReference type="OrthoDB" id="5576752at2759"/>
<evidence type="ECO:0000256" key="10">
    <source>
        <dbReference type="ARBA" id="ARBA00031521"/>
    </source>
</evidence>